<protein>
    <submittedName>
        <fullName evidence="1">Glutathione synthetase</fullName>
    </submittedName>
</protein>
<gene>
    <name evidence="1" type="ORF">CR205_09940</name>
</gene>
<sequence length="487" mass="55952">MKALSFPICISGNGFSLRTKSTGKEHEPPMNRIVKRWKITHHPKASVFLPSSFMEEQNLREGEPFTFQFGTKELTITIRQSAVNEFEMSEDVKERLYLPVHAPLALHADRQSRILAAGPHIGIYTAGFTQSLLRPAGDRSFLFSKYLIAARKAGISCFLFGAPHIQWEDGLVEGYVYDQEGWKKSLLPLPDVVYDRIPNRKTEAHPGYSEVRERLQNEYQIPWFNPGFFDKWKVHQSISGTDASRFLPETILGPDTAKVKAFLNTHHHVYIKPAKGSLGIGIHQILYVPEENMYYCRFRDHNKNRLRRYSSLQRLLKKQFPSGLRQMVVQQGIQLLSSDQKPVDFRIHTNKDEHGQWQVSAFAAKIAGIGSVTTHVKSGGKVKSLQELKHDTVITDRQYEALKQAALEISETIDREMDGHIGEIGFDFGIDTNDQIWMFEANSKPGRSIFSHPSLKRDDYHTRHLPFAYGTYLFKQMLRRDTPVYYR</sequence>
<reference evidence="1 2" key="1">
    <citation type="submission" date="2017-10" db="EMBL/GenBank/DDBJ databases">
        <title>Bacillus sp. nov., a halophilic bacterium isolated from a Yangshapao Lake.</title>
        <authorList>
            <person name="Wang H."/>
        </authorList>
    </citation>
    <scope>NUCLEOTIDE SEQUENCE [LARGE SCALE GENOMIC DNA]</scope>
    <source>
        <strain evidence="1 2">YSP-3</strain>
    </source>
</reference>
<organism evidence="1 2">
    <name type="scientific">Alteribacter lacisalsi</name>
    <dbReference type="NCBI Taxonomy" id="2045244"/>
    <lineage>
        <taxon>Bacteria</taxon>
        <taxon>Bacillati</taxon>
        <taxon>Bacillota</taxon>
        <taxon>Bacilli</taxon>
        <taxon>Bacillales</taxon>
        <taxon>Bacillaceae</taxon>
        <taxon>Alteribacter</taxon>
    </lineage>
</organism>
<dbReference type="Proteomes" id="UP000248066">
    <property type="component" value="Unassembled WGS sequence"/>
</dbReference>
<evidence type="ECO:0000313" key="1">
    <source>
        <dbReference type="EMBL" id="PYZ98867.1"/>
    </source>
</evidence>
<comment type="caution">
    <text evidence="1">The sequence shown here is derived from an EMBL/GenBank/DDBJ whole genome shotgun (WGS) entry which is preliminary data.</text>
</comment>
<dbReference type="InterPro" id="IPR026838">
    <property type="entry name" value="YheC/D"/>
</dbReference>
<dbReference type="SUPFAM" id="SSF56059">
    <property type="entry name" value="Glutathione synthetase ATP-binding domain-like"/>
    <property type="match status" value="1"/>
</dbReference>
<evidence type="ECO:0000313" key="2">
    <source>
        <dbReference type="Proteomes" id="UP000248066"/>
    </source>
</evidence>
<proteinExistence type="predicted"/>
<keyword evidence="2" id="KW-1185">Reference proteome</keyword>
<accession>A0A2W0HCE8</accession>
<dbReference type="Pfam" id="PF14398">
    <property type="entry name" value="ATPgrasp_YheCD"/>
    <property type="match status" value="1"/>
</dbReference>
<dbReference type="AlphaFoldDB" id="A0A2W0HCE8"/>
<name>A0A2W0HCE8_9BACI</name>
<dbReference type="EMBL" id="PDOF01000001">
    <property type="protein sequence ID" value="PYZ98867.1"/>
    <property type="molecule type" value="Genomic_DNA"/>
</dbReference>